<feature type="region of interest" description="Disordered" evidence="1">
    <location>
        <begin position="49"/>
        <end position="68"/>
    </location>
</feature>
<keyword evidence="2" id="KW-0732">Signal</keyword>
<evidence type="ECO:0000313" key="3">
    <source>
        <dbReference type="EMBL" id="MPC90119.1"/>
    </source>
</evidence>
<dbReference type="AlphaFoldDB" id="A0A5B7J5U8"/>
<keyword evidence="4" id="KW-1185">Reference proteome</keyword>
<sequence length="124" mass="14129">MGSVTWIAPFPCMLCGVRICWLCWTIKEIHATESIELCWPDGAVSNTPEVPADSSKHPSPPTHLLAPPPHNTLTRHKLTRFCYDLTIMLKKWKKDQLPMTFTVVRFIDVSNQSFGKTLSQHVLR</sequence>
<gene>
    <name evidence="3" type="ORF">E2C01_085089</name>
</gene>
<organism evidence="3 4">
    <name type="scientific">Portunus trituberculatus</name>
    <name type="common">Swimming crab</name>
    <name type="synonym">Neptunus trituberculatus</name>
    <dbReference type="NCBI Taxonomy" id="210409"/>
    <lineage>
        <taxon>Eukaryota</taxon>
        <taxon>Metazoa</taxon>
        <taxon>Ecdysozoa</taxon>
        <taxon>Arthropoda</taxon>
        <taxon>Crustacea</taxon>
        <taxon>Multicrustacea</taxon>
        <taxon>Malacostraca</taxon>
        <taxon>Eumalacostraca</taxon>
        <taxon>Eucarida</taxon>
        <taxon>Decapoda</taxon>
        <taxon>Pleocyemata</taxon>
        <taxon>Brachyura</taxon>
        <taxon>Eubrachyura</taxon>
        <taxon>Portunoidea</taxon>
        <taxon>Portunidae</taxon>
        <taxon>Portuninae</taxon>
        <taxon>Portunus</taxon>
    </lineage>
</organism>
<comment type="caution">
    <text evidence="3">The sequence shown here is derived from an EMBL/GenBank/DDBJ whole genome shotgun (WGS) entry which is preliminary data.</text>
</comment>
<accession>A0A5B7J5U8</accession>
<feature type="signal peptide" evidence="2">
    <location>
        <begin position="1"/>
        <end position="31"/>
    </location>
</feature>
<feature type="compositionally biased region" description="Pro residues" evidence="1">
    <location>
        <begin position="58"/>
        <end position="68"/>
    </location>
</feature>
<evidence type="ECO:0000256" key="1">
    <source>
        <dbReference type="SAM" id="MobiDB-lite"/>
    </source>
</evidence>
<feature type="chain" id="PRO_5022908536" evidence="2">
    <location>
        <begin position="32"/>
        <end position="124"/>
    </location>
</feature>
<name>A0A5B7J5U8_PORTR</name>
<dbReference type="EMBL" id="VSRR010083303">
    <property type="protein sequence ID" value="MPC90119.1"/>
    <property type="molecule type" value="Genomic_DNA"/>
</dbReference>
<proteinExistence type="predicted"/>
<reference evidence="3 4" key="1">
    <citation type="submission" date="2019-05" db="EMBL/GenBank/DDBJ databases">
        <title>Another draft genome of Portunus trituberculatus and its Hox gene families provides insights of decapod evolution.</title>
        <authorList>
            <person name="Jeong J.-H."/>
            <person name="Song I."/>
            <person name="Kim S."/>
            <person name="Choi T."/>
            <person name="Kim D."/>
            <person name="Ryu S."/>
            <person name="Kim W."/>
        </authorList>
    </citation>
    <scope>NUCLEOTIDE SEQUENCE [LARGE SCALE GENOMIC DNA]</scope>
    <source>
        <tissue evidence="3">Muscle</tissue>
    </source>
</reference>
<evidence type="ECO:0000256" key="2">
    <source>
        <dbReference type="SAM" id="SignalP"/>
    </source>
</evidence>
<protein>
    <submittedName>
        <fullName evidence="3">Uncharacterized protein</fullName>
    </submittedName>
</protein>
<evidence type="ECO:0000313" key="4">
    <source>
        <dbReference type="Proteomes" id="UP000324222"/>
    </source>
</evidence>
<dbReference type="Proteomes" id="UP000324222">
    <property type="component" value="Unassembled WGS sequence"/>
</dbReference>